<sequence>MDLATLKALKPTEYSEAADGYRSTSDMASAAKDRIENQIVVAMRNSLKGEAATAAITQLRELGKNFHYVQVECGLVSTALEAFSYEVGAAKGKLDAALGGAQAAKLTVNADGSVSYPAGGEKDADGKIPDGGTVSGLTDGTAAAIGRQSANVDPNPNHRLAQDYADQIAAALKEATEADEKWAPKLRALKADDDLTVSDKDWADASSDTSGVKEAGKKYLDSLPQPPKEDSPGANAEWWKGLSPEEQAAWLSTDPKAVGELNGLPSAVRDEANRVVFDETRAQLRMELASIPPPPANEWTWITSGPYPSKVHTDEWMDWYRQYGDRSEQLNQTLKGMGYIQDRFDRTGEGGLPEAYLLGFDPTGLGDGKIILANGNPDEADHVAVYVPGTFSGLEKIGEGETHGDLGRGETLWAESSKLAPGQNVSTITWLDYNAPDSIVPQASSGKYAEEGGPRLYDFLQGTRSAHEDVSGNTAHTTVLGHSYGSTVVGVSAQSGSWNDPEVVDDYMFAGSPGVQADHAADLGVRADHVWAMGGPWDDQVVRQGGRLMGLGDNLTIPTDESFGGNVMKSDSDGHSGFWDTDGHKASLSLENQARVITGRYGDVVLED</sequence>
<keyword evidence="3" id="KW-1185">Reference proteome</keyword>
<dbReference type="Proteomes" id="UP001550739">
    <property type="component" value="Unassembled WGS sequence"/>
</dbReference>
<gene>
    <name evidence="2" type="ORF">AB0E89_24450</name>
</gene>
<comment type="caution">
    <text evidence="2">The sequence shown here is derived from an EMBL/GenBank/DDBJ whole genome shotgun (WGS) entry which is preliminary data.</text>
</comment>
<organism evidence="2 3">
    <name type="scientific">Streptomyces sp. 900129855</name>
    <dbReference type="NCBI Taxonomy" id="3155129"/>
    <lineage>
        <taxon>Bacteria</taxon>
        <taxon>Bacillati</taxon>
        <taxon>Actinomycetota</taxon>
        <taxon>Actinomycetes</taxon>
        <taxon>Kitasatosporales</taxon>
        <taxon>Streptomycetaceae</taxon>
        <taxon>Streptomyces</taxon>
    </lineage>
</organism>
<proteinExistence type="predicted"/>
<dbReference type="RefSeq" id="WP_361704950.1">
    <property type="nucleotide sequence ID" value="NZ_JBEZVE010000013.1"/>
</dbReference>
<dbReference type="Pfam" id="PF06259">
    <property type="entry name" value="Abhydrolase_8"/>
    <property type="match status" value="1"/>
</dbReference>
<evidence type="ECO:0000313" key="3">
    <source>
        <dbReference type="Proteomes" id="UP001550739"/>
    </source>
</evidence>
<evidence type="ECO:0000259" key="1">
    <source>
        <dbReference type="Pfam" id="PF06259"/>
    </source>
</evidence>
<feature type="domain" description="DUF1023" evidence="1">
    <location>
        <begin position="368"/>
        <end position="539"/>
    </location>
</feature>
<dbReference type="InterPro" id="IPR010427">
    <property type="entry name" value="DUF1023"/>
</dbReference>
<dbReference type="GO" id="GO:0016787">
    <property type="term" value="F:hydrolase activity"/>
    <property type="evidence" value="ECO:0007669"/>
    <property type="project" value="UniProtKB-KW"/>
</dbReference>
<accession>A0ABV2ZNJ7</accession>
<keyword evidence="2" id="KW-0378">Hydrolase</keyword>
<name>A0ABV2ZNJ7_9ACTN</name>
<evidence type="ECO:0000313" key="2">
    <source>
        <dbReference type="EMBL" id="MEU3783660.1"/>
    </source>
</evidence>
<reference evidence="2 3" key="1">
    <citation type="submission" date="2024-06" db="EMBL/GenBank/DDBJ databases">
        <title>The Natural Products Discovery Center: Release of the First 8490 Sequenced Strains for Exploring Actinobacteria Biosynthetic Diversity.</title>
        <authorList>
            <person name="Kalkreuter E."/>
            <person name="Kautsar S.A."/>
            <person name="Yang D."/>
            <person name="Bader C.D."/>
            <person name="Teijaro C.N."/>
            <person name="Fluegel L."/>
            <person name="Davis C.M."/>
            <person name="Simpson J.R."/>
            <person name="Lauterbach L."/>
            <person name="Steele A.D."/>
            <person name="Gui C."/>
            <person name="Meng S."/>
            <person name="Li G."/>
            <person name="Viehrig K."/>
            <person name="Ye F."/>
            <person name="Su P."/>
            <person name="Kiefer A.F."/>
            <person name="Nichols A."/>
            <person name="Cepeda A.J."/>
            <person name="Yan W."/>
            <person name="Fan B."/>
            <person name="Jiang Y."/>
            <person name="Adhikari A."/>
            <person name="Zheng C.-J."/>
            <person name="Schuster L."/>
            <person name="Cowan T.M."/>
            <person name="Smanski M.J."/>
            <person name="Chevrette M.G."/>
            <person name="De Carvalho L.P.S."/>
            <person name="Shen B."/>
        </authorList>
    </citation>
    <scope>NUCLEOTIDE SEQUENCE [LARGE SCALE GENOMIC DNA]</scope>
    <source>
        <strain evidence="2 3">NPDC033843</strain>
    </source>
</reference>
<dbReference type="EMBL" id="JBEZVE010000013">
    <property type="protein sequence ID" value="MEU3783660.1"/>
    <property type="molecule type" value="Genomic_DNA"/>
</dbReference>
<protein>
    <submittedName>
        <fullName evidence="2">Alpha/beta hydrolase</fullName>
    </submittedName>
</protein>